<feature type="domain" description="Cyclic nucleotide-binding" evidence="4">
    <location>
        <begin position="49"/>
        <end position="130"/>
    </location>
</feature>
<accession>A0A9D1A7X8</accession>
<evidence type="ECO:0000259" key="5">
    <source>
        <dbReference type="PROSITE" id="PS51063"/>
    </source>
</evidence>
<dbReference type="InterPro" id="IPR036390">
    <property type="entry name" value="WH_DNA-bd_sf"/>
</dbReference>
<dbReference type="InterPro" id="IPR012318">
    <property type="entry name" value="HTH_CRP"/>
</dbReference>
<keyword evidence="1" id="KW-0805">Transcription regulation</keyword>
<feature type="domain" description="HTH crp-type" evidence="5">
    <location>
        <begin position="144"/>
        <end position="210"/>
    </location>
</feature>
<dbReference type="EMBL" id="DVGC01000063">
    <property type="protein sequence ID" value="HIR06473.1"/>
    <property type="molecule type" value="Genomic_DNA"/>
</dbReference>
<evidence type="ECO:0000313" key="7">
    <source>
        <dbReference type="Proteomes" id="UP000824250"/>
    </source>
</evidence>
<reference evidence="6" key="2">
    <citation type="journal article" date="2021" name="PeerJ">
        <title>Extensive microbial diversity within the chicken gut microbiome revealed by metagenomics and culture.</title>
        <authorList>
            <person name="Gilroy R."/>
            <person name="Ravi A."/>
            <person name="Getino M."/>
            <person name="Pursley I."/>
            <person name="Horton D.L."/>
            <person name="Alikhan N.F."/>
            <person name="Baker D."/>
            <person name="Gharbi K."/>
            <person name="Hall N."/>
            <person name="Watson M."/>
            <person name="Adriaenssens E.M."/>
            <person name="Foster-Nyarko E."/>
            <person name="Jarju S."/>
            <person name="Secka A."/>
            <person name="Antonio M."/>
            <person name="Oren A."/>
            <person name="Chaudhuri R.R."/>
            <person name="La Ragione R."/>
            <person name="Hildebrand F."/>
            <person name="Pallen M.J."/>
        </authorList>
    </citation>
    <scope>NUCLEOTIDE SEQUENCE</scope>
    <source>
        <strain evidence="6">CHK180-2868</strain>
    </source>
</reference>
<dbReference type="SUPFAM" id="SSF51206">
    <property type="entry name" value="cAMP-binding domain-like"/>
    <property type="match status" value="1"/>
</dbReference>
<dbReference type="InterPro" id="IPR000595">
    <property type="entry name" value="cNMP-bd_dom"/>
</dbReference>
<dbReference type="Proteomes" id="UP000824250">
    <property type="component" value="Unassembled WGS sequence"/>
</dbReference>
<dbReference type="CDD" id="cd00038">
    <property type="entry name" value="CAP_ED"/>
    <property type="match status" value="1"/>
</dbReference>
<protein>
    <submittedName>
        <fullName evidence="6">Crp/Fnr family transcriptional regulator</fullName>
    </submittedName>
</protein>
<gene>
    <name evidence="6" type="ORF">IAB28_11015</name>
</gene>
<dbReference type="GO" id="GO:0005829">
    <property type="term" value="C:cytosol"/>
    <property type="evidence" value="ECO:0007669"/>
    <property type="project" value="TreeGrafter"/>
</dbReference>
<keyword evidence="3" id="KW-0804">Transcription</keyword>
<evidence type="ECO:0000256" key="3">
    <source>
        <dbReference type="ARBA" id="ARBA00023163"/>
    </source>
</evidence>
<dbReference type="Pfam" id="PF00027">
    <property type="entry name" value="cNMP_binding"/>
    <property type="match status" value="1"/>
</dbReference>
<sequence>MTHEEMREALEASSLFRNSRISMEEMRERRCRKGQILTDRKKGEGILGLIAGGKVDVYSIAMDGREVLLSCLKKGDCFGIINLFTDTELPTVLKCREDTTLLTIPKSLMVRCMKQDPEIALRYTRLCNQKMQFLIQKIELLTMQSARRKLLQYLLIQEEKTDSLPAEDSRETLAALLGISRATLFREISRLQEEGLIRLEGGRILIADRKKLETVMYECR</sequence>
<organism evidence="6 7">
    <name type="scientific">Candidatus Copromonas faecavium</name>
    <name type="common">nom. illeg.</name>
    <dbReference type="NCBI Taxonomy" id="2840740"/>
    <lineage>
        <taxon>Bacteria</taxon>
        <taxon>Bacillati</taxon>
        <taxon>Bacillota</taxon>
        <taxon>Clostridia</taxon>
        <taxon>Lachnospirales</taxon>
        <taxon>Lachnospiraceae</taxon>
        <taxon>Candidatus Copromonas (nom. illeg.)</taxon>
    </lineage>
</organism>
<dbReference type="PANTHER" id="PTHR24567:SF26">
    <property type="entry name" value="REGULATORY PROTEIN YEIL"/>
    <property type="match status" value="1"/>
</dbReference>
<dbReference type="Pfam" id="PF13545">
    <property type="entry name" value="HTH_Crp_2"/>
    <property type="match status" value="1"/>
</dbReference>
<dbReference type="InterPro" id="IPR018490">
    <property type="entry name" value="cNMP-bd_dom_sf"/>
</dbReference>
<dbReference type="PANTHER" id="PTHR24567">
    <property type="entry name" value="CRP FAMILY TRANSCRIPTIONAL REGULATORY PROTEIN"/>
    <property type="match status" value="1"/>
</dbReference>
<dbReference type="PROSITE" id="PS51063">
    <property type="entry name" value="HTH_CRP_2"/>
    <property type="match status" value="1"/>
</dbReference>
<comment type="caution">
    <text evidence="6">The sequence shown here is derived from an EMBL/GenBank/DDBJ whole genome shotgun (WGS) entry which is preliminary data.</text>
</comment>
<dbReference type="GO" id="GO:0003700">
    <property type="term" value="F:DNA-binding transcription factor activity"/>
    <property type="evidence" value="ECO:0007669"/>
    <property type="project" value="TreeGrafter"/>
</dbReference>
<dbReference type="PROSITE" id="PS50042">
    <property type="entry name" value="CNMP_BINDING_3"/>
    <property type="match status" value="1"/>
</dbReference>
<dbReference type="AlphaFoldDB" id="A0A9D1A7X8"/>
<name>A0A9D1A7X8_9FIRM</name>
<evidence type="ECO:0000256" key="2">
    <source>
        <dbReference type="ARBA" id="ARBA00023125"/>
    </source>
</evidence>
<dbReference type="Gene3D" id="2.60.120.10">
    <property type="entry name" value="Jelly Rolls"/>
    <property type="match status" value="1"/>
</dbReference>
<dbReference type="GO" id="GO:0003677">
    <property type="term" value="F:DNA binding"/>
    <property type="evidence" value="ECO:0007669"/>
    <property type="project" value="UniProtKB-KW"/>
</dbReference>
<proteinExistence type="predicted"/>
<dbReference type="InterPro" id="IPR050397">
    <property type="entry name" value="Env_Response_Regulators"/>
</dbReference>
<dbReference type="InterPro" id="IPR014710">
    <property type="entry name" value="RmlC-like_jellyroll"/>
</dbReference>
<dbReference type="SMART" id="SM00419">
    <property type="entry name" value="HTH_CRP"/>
    <property type="match status" value="1"/>
</dbReference>
<reference evidence="6" key="1">
    <citation type="submission" date="2020-10" db="EMBL/GenBank/DDBJ databases">
        <authorList>
            <person name="Gilroy R."/>
        </authorList>
    </citation>
    <scope>NUCLEOTIDE SEQUENCE</scope>
    <source>
        <strain evidence="6">CHK180-2868</strain>
    </source>
</reference>
<dbReference type="SUPFAM" id="SSF46785">
    <property type="entry name" value="Winged helix' DNA-binding domain"/>
    <property type="match status" value="1"/>
</dbReference>
<keyword evidence="2" id="KW-0238">DNA-binding</keyword>
<evidence type="ECO:0000259" key="4">
    <source>
        <dbReference type="PROSITE" id="PS50042"/>
    </source>
</evidence>
<evidence type="ECO:0000256" key="1">
    <source>
        <dbReference type="ARBA" id="ARBA00023015"/>
    </source>
</evidence>
<evidence type="ECO:0000313" key="6">
    <source>
        <dbReference type="EMBL" id="HIR06473.1"/>
    </source>
</evidence>